<dbReference type="SUPFAM" id="SSF56784">
    <property type="entry name" value="HAD-like"/>
    <property type="match status" value="1"/>
</dbReference>
<dbReference type="SFLD" id="SFLDG01138">
    <property type="entry name" value="C1.6.2:_Deoxy-d-mannose-octulo"/>
    <property type="match status" value="1"/>
</dbReference>
<dbReference type="PANTHER" id="PTHR21485:SF3">
    <property type="entry name" value="N-ACYLNEURAMINATE CYTIDYLYLTRANSFERASE"/>
    <property type="match status" value="1"/>
</dbReference>
<dbReference type="InterPro" id="IPR050793">
    <property type="entry name" value="CMP-NeuNAc_synthase"/>
</dbReference>
<evidence type="ECO:0000256" key="2">
    <source>
        <dbReference type="ARBA" id="ARBA00005893"/>
    </source>
</evidence>
<dbReference type="Gene3D" id="3.40.50.1000">
    <property type="entry name" value="HAD superfamily/HAD-like"/>
    <property type="match status" value="1"/>
</dbReference>
<evidence type="ECO:0000256" key="5">
    <source>
        <dbReference type="ARBA" id="ARBA00022801"/>
    </source>
</evidence>
<organism evidence="8 9">
    <name type="scientific">Roseicyclus marinus</name>
    <dbReference type="NCBI Taxonomy" id="2161673"/>
    <lineage>
        <taxon>Bacteria</taxon>
        <taxon>Pseudomonadati</taxon>
        <taxon>Pseudomonadota</taxon>
        <taxon>Alphaproteobacteria</taxon>
        <taxon>Rhodobacterales</taxon>
        <taxon>Roseobacteraceae</taxon>
        <taxon>Roseicyclus</taxon>
    </lineage>
</organism>
<evidence type="ECO:0000256" key="3">
    <source>
        <dbReference type="ARBA" id="ARBA00011881"/>
    </source>
</evidence>
<keyword evidence="9" id="KW-1185">Reference proteome</keyword>
<reference evidence="8 9" key="1">
    <citation type="submission" date="2023-01" db="EMBL/GenBank/DDBJ databases">
        <title>Complete genome sequence of Roseicyclus marinus strain Dej080120_10.</title>
        <authorList>
            <person name="Ueki S."/>
            <person name="Maruyama F."/>
        </authorList>
    </citation>
    <scope>NUCLEOTIDE SEQUENCE [LARGE SCALE GENOMIC DNA]</scope>
    <source>
        <strain evidence="8 9">Dej080120_10</strain>
    </source>
</reference>
<evidence type="ECO:0000256" key="4">
    <source>
        <dbReference type="ARBA" id="ARBA00022723"/>
    </source>
</evidence>
<evidence type="ECO:0000313" key="9">
    <source>
        <dbReference type="Proteomes" id="UP001337723"/>
    </source>
</evidence>
<sequence length="175" mass="18860">MKMPSPLPKSHPDFAHVRLLCTDVDGVLTDGSLYYGADGNIITRFQVLDGHGLKSVQAAGILTCFVTMSDTDQIRRRAADLRIDYCLSGIRDKVAAISALLKDLGIDWSETVHIADDVNDIGLLQKVALPVCVPNAVDEVQAICRYVTHRAGGNGAVRDLCDALVASRSPDMTPL</sequence>
<feature type="binding site" evidence="7">
    <location>
        <position position="116"/>
    </location>
    <ligand>
        <name>Mg(2+)</name>
        <dbReference type="ChEBI" id="CHEBI:18420"/>
    </ligand>
</feature>
<dbReference type="EMBL" id="AP027266">
    <property type="protein sequence ID" value="BDW85751.1"/>
    <property type="molecule type" value="Genomic_DNA"/>
</dbReference>
<evidence type="ECO:0000256" key="6">
    <source>
        <dbReference type="ARBA" id="ARBA00022842"/>
    </source>
</evidence>
<evidence type="ECO:0000256" key="7">
    <source>
        <dbReference type="PIRSR" id="PIRSR006118-2"/>
    </source>
</evidence>
<dbReference type="SFLD" id="SFLDS00003">
    <property type="entry name" value="Haloacid_Dehalogenase"/>
    <property type="match status" value="1"/>
</dbReference>
<evidence type="ECO:0008006" key="10">
    <source>
        <dbReference type="Google" id="ProtNLM"/>
    </source>
</evidence>
<dbReference type="PIRSF" id="PIRSF006118">
    <property type="entry name" value="KDO8-P_Ptase"/>
    <property type="match status" value="1"/>
</dbReference>
<keyword evidence="6 7" id="KW-0460">Magnesium</keyword>
<dbReference type="Pfam" id="PF08282">
    <property type="entry name" value="Hydrolase_3"/>
    <property type="match status" value="1"/>
</dbReference>
<name>A0AA48HTE7_9RHOB</name>
<dbReference type="InterPro" id="IPR023214">
    <property type="entry name" value="HAD_sf"/>
</dbReference>
<comment type="subunit">
    <text evidence="3">Homotetramer.</text>
</comment>
<accession>A0AA48HTE7</accession>
<comment type="similarity">
    <text evidence="2">Belongs to the KdsC family.</text>
</comment>
<protein>
    <recommendedName>
        <fullName evidence="10">3-deoxy-D-manno-octulosonate 8-phosphate phosphatase KdsC</fullName>
    </recommendedName>
</protein>
<dbReference type="SFLD" id="SFLDG01136">
    <property type="entry name" value="C1.6:_Phosphoserine_Phosphatas"/>
    <property type="match status" value="1"/>
</dbReference>
<dbReference type="GO" id="GO:0008781">
    <property type="term" value="F:N-acylneuraminate cytidylyltransferase activity"/>
    <property type="evidence" value="ECO:0007669"/>
    <property type="project" value="TreeGrafter"/>
</dbReference>
<evidence type="ECO:0000256" key="1">
    <source>
        <dbReference type="ARBA" id="ARBA00001946"/>
    </source>
</evidence>
<dbReference type="Proteomes" id="UP001337723">
    <property type="component" value="Chromosome"/>
</dbReference>
<dbReference type="GO" id="GO:0046872">
    <property type="term" value="F:metal ion binding"/>
    <property type="evidence" value="ECO:0007669"/>
    <property type="project" value="UniProtKB-KW"/>
</dbReference>
<dbReference type="InterPro" id="IPR010023">
    <property type="entry name" value="KdsC_fam"/>
</dbReference>
<proteinExistence type="inferred from homology"/>
<comment type="cofactor">
    <cofactor evidence="1 7">
        <name>Mg(2+)</name>
        <dbReference type="ChEBI" id="CHEBI:18420"/>
    </cofactor>
</comment>
<dbReference type="KEGG" id="rmai:MACH21_19280"/>
<gene>
    <name evidence="8" type="ORF">MACH21_19280</name>
</gene>
<feature type="binding site" evidence="7">
    <location>
        <position position="25"/>
    </location>
    <ligand>
        <name>substrate</name>
    </ligand>
</feature>
<evidence type="ECO:0000313" key="8">
    <source>
        <dbReference type="EMBL" id="BDW85751.1"/>
    </source>
</evidence>
<keyword evidence="5" id="KW-0378">Hydrolase</keyword>
<feature type="binding site" evidence="7">
    <location>
        <position position="23"/>
    </location>
    <ligand>
        <name>Mg(2+)</name>
        <dbReference type="ChEBI" id="CHEBI:18420"/>
    </ligand>
</feature>
<dbReference type="GO" id="GO:0016788">
    <property type="term" value="F:hydrolase activity, acting on ester bonds"/>
    <property type="evidence" value="ECO:0007669"/>
    <property type="project" value="InterPro"/>
</dbReference>
<dbReference type="PANTHER" id="PTHR21485">
    <property type="entry name" value="HAD SUPERFAMILY MEMBERS CMAS AND KDSC"/>
    <property type="match status" value="1"/>
</dbReference>
<dbReference type="AlphaFoldDB" id="A0AA48HTE7"/>
<keyword evidence="4 7" id="KW-0479">Metal-binding</keyword>
<dbReference type="NCBIfam" id="TIGR01670">
    <property type="entry name" value="KdsC-phosphatas"/>
    <property type="match status" value="1"/>
</dbReference>
<dbReference type="InterPro" id="IPR036412">
    <property type="entry name" value="HAD-like_sf"/>
</dbReference>